<dbReference type="PANTHER" id="PTHR43777:SF1">
    <property type="entry name" value="MOLYBDENUM COFACTOR CYTIDYLYLTRANSFERASE"/>
    <property type="match status" value="1"/>
</dbReference>
<feature type="domain" description="MobA-like NTP transferase" evidence="1">
    <location>
        <begin position="8"/>
        <end position="123"/>
    </location>
</feature>
<dbReference type="EMBL" id="VOSM01000004">
    <property type="protein sequence ID" value="TXD37053.1"/>
    <property type="molecule type" value="Genomic_DNA"/>
</dbReference>
<sequence length="253" mass="27649">MPETTRAAVILAAGFGSRLNAEEGYKLLAEVGGRPMIDHHLSGLHQLGVTHVVVVTGYAHQGLEDALQSVELPEGMRLQCAFNPNFEGQNGSSVLTGAAALRDASIQGPFWLTMSDHLFEPALFEDLSRFDAERPSGWQGALMIDRKLETIFDMPDATKLAMDAGAFAIGKELERFDAVDAGLFWCDEGFVDALIEARERRGDCSTSDAVRALHAASTFGFWDIGPRLWQDVDTPGARAHAERLIAGWRARQH</sequence>
<dbReference type="RefSeq" id="WP_146981232.1">
    <property type="nucleotide sequence ID" value="NZ_VOSM01000004.1"/>
</dbReference>
<proteinExistence type="predicted"/>
<evidence type="ECO:0000259" key="1">
    <source>
        <dbReference type="Pfam" id="PF12804"/>
    </source>
</evidence>
<organism evidence="2 3">
    <name type="scientific">Lujinxingia vulgaris</name>
    <dbReference type="NCBI Taxonomy" id="2600176"/>
    <lineage>
        <taxon>Bacteria</taxon>
        <taxon>Deltaproteobacteria</taxon>
        <taxon>Bradymonadales</taxon>
        <taxon>Lujinxingiaceae</taxon>
        <taxon>Lujinxingia</taxon>
    </lineage>
</organism>
<comment type="caution">
    <text evidence="2">The sequence shown here is derived from an EMBL/GenBank/DDBJ whole genome shotgun (WGS) entry which is preliminary data.</text>
</comment>
<dbReference type="Gene3D" id="3.90.550.10">
    <property type="entry name" value="Spore Coat Polysaccharide Biosynthesis Protein SpsA, Chain A"/>
    <property type="match status" value="1"/>
</dbReference>
<keyword evidence="3" id="KW-1185">Reference proteome</keyword>
<protein>
    <recommendedName>
        <fullName evidence="1">MobA-like NTP transferase domain-containing protein</fullName>
    </recommendedName>
</protein>
<dbReference type="PANTHER" id="PTHR43777">
    <property type="entry name" value="MOLYBDENUM COFACTOR CYTIDYLYLTRANSFERASE"/>
    <property type="match status" value="1"/>
</dbReference>
<dbReference type="OrthoDB" id="9788272at2"/>
<dbReference type="Pfam" id="PF12804">
    <property type="entry name" value="NTP_transf_3"/>
    <property type="match status" value="1"/>
</dbReference>
<gene>
    <name evidence="2" type="ORF">FRC98_09960</name>
</gene>
<name>A0A5C6XE14_9DELT</name>
<reference evidence="2 3" key="1">
    <citation type="submission" date="2019-08" db="EMBL/GenBank/DDBJ databases">
        <title>Bradymonadales sp. TMQ4.</title>
        <authorList>
            <person name="Liang Q."/>
        </authorList>
    </citation>
    <scope>NUCLEOTIDE SEQUENCE [LARGE SCALE GENOMIC DNA]</scope>
    <source>
        <strain evidence="2 3">TMQ4</strain>
    </source>
</reference>
<dbReference type="GO" id="GO:0016779">
    <property type="term" value="F:nucleotidyltransferase activity"/>
    <property type="evidence" value="ECO:0007669"/>
    <property type="project" value="UniProtKB-ARBA"/>
</dbReference>
<evidence type="ECO:0000313" key="3">
    <source>
        <dbReference type="Proteomes" id="UP000321412"/>
    </source>
</evidence>
<dbReference type="InterPro" id="IPR025877">
    <property type="entry name" value="MobA-like_NTP_Trfase"/>
</dbReference>
<dbReference type="Proteomes" id="UP000321412">
    <property type="component" value="Unassembled WGS sequence"/>
</dbReference>
<dbReference type="SUPFAM" id="SSF53448">
    <property type="entry name" value="Nucleotide-diphospho-sugar transferases"/>
    <property type="match status" value="1"/>
</dbReference>
<dbReference type="AlphaFoldDB" id="A0A5C6XE14"/>
<dbReference type="InterPro" id="IPR029044">
    <property type="entry name" value="Nucleotide-diphossugar_trans"/>
</dbReference>
<accession>A0A5C6XE14</accession>
<evidence type="ECO:0000313" key="2">
    <source>
        <dbReference type="EMBL" id="TXD37053.1"/>
    </source>
</evidence>